<evidence type="ECO:0000259" key="1">
    <source>
        <dbReference type="Pfam" id="PF04738"/>
    </source>
</evidence>
<accession>A0ABP7U4E9</accession>
<dbReference type="InterPro" id="IPR006827">
    <property type="entry name" value="Lant_deHydtase_N"/>
</dbReference>
<dbReference type="Pfam" id="PF14028">
    <property type="entry name" value="Lant_dehydr_C"/>
    <property type="match status" value="1"/>
</dbReference>
<dbReference type="InterPro" id="IPR023809">
    <property type="entry name" value="Thiopep_bacteriocin_synth_dom"/>
</dbReference>
<evidence type="ECO:0000313" key="3">
    <source>
        <dbReference type="EMBL" id="GAA4035939.1"/>
    </source>
</evidence>
<keyword evidence="4" id="KW-1185">Reference proteome</keyword>
<evidence type="ECO:0000259" key="2">
    <source>
        <dbReference type="Pfam" id="PF14028"/>
    </source>
</evidence>
<proteinExistence type="predicted"/>
<name>A0ABP7U4E9_9PSEU</name>
<dbReference type="NCBIfam" id="TIGR03891">
    <property type="entry name" value="thiopep_ocin"/>
    <property type="match status" value="1"/>
</dbReference>
<dbReference type="Pfam" id="PF04738">
    <property type="entry name" value="Lant_dehydr_N"/>
    <property type="match status" value="1"/>
</dbReference>
<feature type="domain" description="Thiopeptide-type bacteriocin biosynthesis" evidence="2">
    <location>
        <begin position="784"/>
        <end position="1040"/>
    </location>
</feature>
<gene>
    <name evidence="3" type="ORF">GCM10022247_71970</name>
</gene>
<feature type="domain" description="Lantibiotic dehydratase N-terminal" evidence="1">
    <location>
        <begin position="51"/>
        <end position="705"/>
    </location>
</feature>
<reference evidence="4" key="1">
    <citation type="journal article" date="2019" name="Int. J. Syst. Evol. Microbiol.">
        <title>The Global Catalogue of Microorganisms (GCM) 10K type strain sequencing project: providing services to taxonomists for standard genome sequencing and annotation.</title>
        <authorList>
            <consortium name="The Broad Institute Genomics Platform"/>
            <consortium name="The Broad Institute Genome Sequencing Center for Infectious Disease"/>
            <person name="Wu L."/>
            <person name="Ma J."/>
        </authorList>
    </citation>
    <scope>NUCLEOTIDE SEQUENCE [LARGE SCALE GENOMIC DNA]</scope>
    <source>
        <strain evidence="4">JCM 17342</strain>
    </source>
</reference>
<sequence length="1049" mass="115884">MGGKDMAGPQPLYRAAGFFMVRTPTLPASEFLSITGVAPDDARRRLRELAERPLVRQALHVASPSLTSGLAHLGAHSLGTQSLGTQSKKSARAYSSLLRYLTRMSTRPTPYGLFSGIGVGRFAERTTLALATDPVLRTRTRADLGWLLTVIKRLDEDEALPDDTRVAANPVLYQVGGRAVLPYADVHGQSDNRNIGFRLTTPVTIALRMAATPGTTIGDIVHRIRDEVPGATEDKARTLVGQLWGMHVLTSDLRPAMTVALPEQELLKRLDNGEVREGLERTRALASAVDEHPGRADVSTVDELVRHQRAMAPEHTKDTFQLDTALAVTGAELSERVAADAAEAAELLMRVGSSARRQPHVVEYHAAFLERYGIGAEIPVLDLLSPEHGLDAPATYTMPVRATPLPRVATEPDGSRDRVLMPVLAEALRRGQDEIELTDELLERLTTWRPTEEKARPRPSLDLYAQIAATSREAIDSGDYRLVVSPGTMSDGGRTFGRFFDLVEETDLAELREFARAEEALCPDLVFADISYASARGRNGNVAVHPQVRRHEICVNTAPSVPEDHRIPLSDIVVGATVDRFYLRSRRLDKELRVTQGHMLNPMTAPNVCRFLLELSEDGFAPLAAFNWGAAAHSPHLPRLRRGRIVLSPALWRLPAHQFPEDGAEFAEALTRWREQWRVPRHVFLAVFDNRLALDLEHPLCVAELHAELARAARAKEEQPVVLHELLPDFSESWLSDVDGRGYFSEIVVPMLASTEEAVRRKPVTLAPLAHEPESRRRLPGDEWIYLKLYSALSQHDDIVSGPLSEFATALRTEGVVDRWFFIRYSDPYPHLRFRLHVPDPAAVPGVLARVLAWGGQVVEAGLANDIALSSYDVELERYGGPDAYDAVEATFEANSAVCAALVRYLKANPGLSPDVVCTLAQHSLYRDWGTTPSTVDKVSDAMRTRFKEVRTLLCDLLEPWDAHPDPQAREHLDALTAILAGQRDSVRAAGERVREVAASGRLVGTEGRVLGSLAHMQANRLLGIDNARENECYQLWALALRLIKGRPS</sequence>
<organism evidence="3 4">
    <name type="scientific">Allokutzneria multivorans</name>
    <dbReference type="NCBI Taxonomy" id="1142134"/>
    <lineage>
        <taxon>Bacteria</taxon>
        <taxon>Bacillati</taxon>
        <taxon>Actinomycetota</taxon>
        <taxon>Actinomycetes</taxon>
        <taxon>Pseudonocardiales</taxon>
        <taxon>Pseudonocardiaceae</taxon>
        <taxon>Allokutzneria</taxon>
    </lineage>
</organism>
<comment type="caution">
    <text evidence="3">The sequence shown here is derived from an EMBL/GenBank/DDBJ whole genome shotgun (WGS) entry which is preliminary data.</text>
</comment>
<dbReference type="Proteomes" id="UP001501747">
    <property type="component" value="Unassembled WGS sequence"/>
</dbReference>
<protein>
    <submittedName>
        <fullName evidence="3">Lantibiotic dehydratase</fullName>
    </submittedName>
</protein>
<dbReference type="EMBL" id="BAABAL010000027">
    <property type="protein sequence ID" value="GAA4035939.1"/>
    <property type="molecule type" value="Genomic_DNA"/>
</dbReference>
<evidence type="ECO:0000313" key="4">
    <source>
        <dbReference type="Proteomes" id="UP001501747"/>
    </source>
</evidence>